<comment type="subcellular location">
    <subcellularLocation>
        <location evidence="1">Cell outer membrane</location>
        <topology evidence="1">Lipid-anchor</topology>
    </subcellularLocation>
</comment>
<dbReference type="GO" id="GO:0015562">
    <property type="term" value="F:efflux transmembrane transporter activity"/>
    <property type="evidence" value="ECO:0007669"/>
    <property type="project" value="InterPro"/>
</dbReference>
<dbReference type="GO" id="GO:0009279">
    <property type="term" value="C:cell outer membrane"/>
    <property type="evidence" value="ECO:0007669"/>
    <property type="project" value="UniProtKB-SubCell"/>
</dbReference>
<proteinExistence type="inferred from homology"/>
<keyword evidence="3" id="KW-0449">Lipoprotein</keyword>
<name>A0A7H4MJ73_KLEVA</name>
<organism evidence="3 4">
    <name type="scientific">Klebsiella variicola</name>
    <dbReference type="NCBI Taxonomy" id="244366"/>
    <lineage>
        <taxon>Bacteria</taxon>
        <taxon>Pseudomonadati</taxon>
        <taxon>Pseudomonadota</taxon>
        <taxon>Gammaproteobacteria</taxon>
        <taxon>Enterobacterales</taxon>
        <taxon>Enterobacteriaceae</taxon>
        <taxon>Klebsiella/Raoultella group</taxon>
        <taxon>Klebsiella</taxon>
        <taxon>Klebsiella pneumoniae complex</taxon>
    </lineage>
</organism>
<reference evidence="3 4" key="1">
    <citation type="submission" date="2018-06" db="EMBL/GenBank/DDBJ databases">
        <authorList>
            <consortium name="Pathogen Informatics"/>
            <person name="Doyle S."/>
        </authorList>
    </citation>
    <scope>NUCLEOTIDE SEQUENCE [LARGE SCALE GENOMIC DNA]</scope>
    <source>
        <strain evidence="3 4">NCTC9177</strain>
    </source>
</reference>
<dbReference type="Gene3D" id="1.20.1600.10">
    <property type="entry name" value="Outer membrane efflux proteins (OEP)"/>
    <property type="match status" value="1"/>
</dbReference>
<dbReference type="Proteomes" id="UP000254545">
    <property type="component" value="Unassembled WGS sequence"/>
</dbReference>
<comment type="similarity">
    <text evidence="2">Belongs to the outer membrane factor (OMF) (TC 1.B.17) family.</text>
</comment>
<evidence type="ECO:0000256" key="2">
    <source>
        <dbReference type="ARBA" id="ARBA00007613"/>
    </source>
</evidence>
<gene>
    <name evidence="3" type="primary">cusC_4</name>
    <name evidence="3" type="ORF">NCTC9177_04270</name>
</gene>
<dbReference type="EMBL" id="UGKR01000003">
    <property type="protein sequence ID" value="STS90373.1"/>
    <property type="molecule type" value="Genomic_DNA"/>
</dbReference>
<dbReference type="Gene3D" id="2.20.200.10">
    <property type="entry name" value="Outer membrane efflux proteins (OEP)"/>
    <property type="match status" value="1"/>
</dbReference>
<comment type="caution">
    <text evidence="3">The sequence shown here is derived from an EMBL/GenBank/DDBJ whole genome shotgun (WGS) entry which is preliminary data.</text>
</comment>
<evidence type="ECO:0000256" key="1">
    <source>
        <dbReference type="ARBA" id="ARBA00004459"/>
    </source>
</evidence>
<dbReference type="InterPro" id="IPR010131">
    <property type="entry name" value="MdtP/NodT-like"/>
</dbReference>
<protein>
    <submittedName>
        <fullName evidence="3">NodT family RND efflux system outer membrane lipoprotein</fullName>
    </submittedName>
</protein>
<dbReference type="InterPro" id="IPR003423">
    <property type="entry name" value="OMP_efflux"/>
</dbReference>
<sequence length="159" mass="17052">MIRPVTLAVILALVGCQSADVQRAQPTLTIPAAWRADVGPASPVEGVWWRNFHDSTLNQYVDRALRYNSDVLIARERVNEYQARAYAADSSLFPSLDASLSGTRARAQSAATGLPIHSTLYKGGLTASYDVDIWGANRSAASAAGASLEAQKALQPRPI</sequence>
<evidence type="ECO:0000313" key="4">
    <source>
        <dbReference type="Proteomes" id="UP000254545"/>
    </source>
</evidence>
<dbReference type="AlphaFoldDB" id="A0A7H4MJ73"/>
<dbReference type="SUPFAM" id="SSF56954">
    <property type="entry name" value="Outer membrane efflux proteins (OEP)"/>
    <property type="match status" value="1"/>
</dbReference>
<dbReference type="PROSITE" id="PS51257">
    <property type="entry name" value="PROKAR_LIPOPROTEIN"/>
    <property type="match status" value="1"/>
</dbReference>
<evidence type="ECO:0000313" key="3">
    <source>
        <dbReference type="EMBL" id="STS90373.1"/>
    </source>
</evidence>
<dbReference type="Pfam" id="PF02321">
    <property type="entry name" value="OEP"/>
    <property type="match status" value="1"/>
</dbReference>
<accession>A0A7H4MJ73</accession>
<dbReference type="PANTHER" id="PTHR30203">
    <property type="entry name" value="OUTER MEMBRANE CATION EFFLUX PROTEIN"/>
    <property type="match status" value="1"/>
</dbReference>